<dbReference type="PANTHER" id="PTHR13366">
    <property type="entry name" value="MALARIA ANTIGEN-RELATED"/>
    <property type="match status" value="1"/>
</dbReference>
<dbReference type="Gene3D" id="1.25.10.10">
    <property type="entry name" value="Leucine-rich Repeat Variant"/>
    <property type="match status" value="1"/>
</dbReference>
<feature type="compositionally biased region" description="Polar residues" evidence="1">
    <location>
        <begin position="140"/>
        <end position="149"/>
    </location>
</feature>
<evidence type="ECO:0000259" key="2">
    <source>
        <dbReference type="Pfam" id="PF13251"/>
    </source>
</evidence>
<keyword evidence="4" id="KW-1185">Reference proteome</keyword>
<feature type="region of interest" description="Disordered" evidence="1">
    <location>
        <begin position="107"/>
        <end position="157"/>
    </location>
</feature>
<dbReference type="SUPFAM" id="SSF48371">
    <property type="entry name" value="ARM repeat"/>
    <property type="match status" value="1"/>
</dbReference>
<comment type="caution">
    <text evidence="3">The sequence shown here is derived from an EMBL/GenBank/DDBJ whole genome shotgun (WGS) entry which is preliminary data.</text>
</comment>
<dbReference type="Proteomes" id="UP000242180">
    <property type="component" value="Unassembled WGS sequence"/>
</dbReference>
<evidence type="ECO:0000256" key="1">
    <source>
        <dbReference type="SAM" id="MobiDB-lite"/>
    </source>
</evidence>
<evidence type="ECO:0000313" key="4">
    <source>
        <dbReference type="Proteomes" id="UP000242180"/>
    </source>
</evidence>
<name>A0A1X2HA67_SYNRA</name>
<proteinExistence type="predicted"/>
<protein>
    <recommendedName>
        <fullName evidence="2">DUF4042 domain-containing protein</fullName>
    </recommendedName>
</protein>
<dbReference type="InterPro" id="IPR025283">
    <property type="entry name" value="DUF4042"/>
</dbReference>
<dbReference type="Pfam" id="PF13251">
    <property type="entry name" value="DUF4042"/>
    <property type="match status" value="1"/>
</dbReference>
<dbReference type="InterPro" id="IPR011989">
    <property type="entry name" value="ARM-like"/>
</dbReference>
<gene>
    <name evidence="3" type="ORF">BCR43DRAFT_305180</name>
</gene>
<accession>A0A1X2HA67</accession>
<dbReference type="OrthoDB" id="422637at2759"/>
<dbReference type="PANTHER" id="PTHR13366:SF0">
    <property type="entry name" value="HEAT REPEAT-CONTAINING PROTEIN 6"/>
    <property type="match status" value="1"/>
</dbReference>
<dbReference type="InParanoid" id="A0A1X2HA67"/>
<evidence type="ECO:0000313" key="3">
    <source>
        <dbReference type="EMBL" id="ORY95567.1"/>
    </source>
</evidence>
<dbReference type="AlphaFoldDB" id="A0A1X2HA67"/>
<dbReference type="EMBL" id="MCGN01000006">
    <property type="protein sequence ID" value="ORY95567.1"/>
    <property type="molecule type" value="Genomic_DNA"/>
</dbReference>
<dbReference type="InterPro" id="IPR052107">
    <property type="entry name" value="HEAT6"/>
</dbReference>
<feature type="domain" description="DUF4042" evidence="2">
    <location>
        <begin position="164"/>
        <end position="354"/>
    </location>
</feature>
<reference evidence="3 4" key="1">
    <citation type="submission" date="2016-07" db="EMBL/GenBank/DDBJ databases">
        <title>Pervasive Adenine N6-methylation of Active Genes in Fungi.</title>
        <authorList>
            <consortium name="DOE Joint Genome Institute"/>
            <person name="Mondo S.J."/>
            <person name="Dannebaum R.O."/>
            <person name="Kuo R.C."/>
            <person name="Labutti K."/>
            <person name="Haridas S."/>
            <person name="Kuo A."/>
            <person name="Salamov A."/>
            <person name="Ahrendt S.R."/>
            <person name="Lipzen A."/>
            <person name="Sullivan W."/>
            <person name="Andreopoulos W.B."/>
            <person name="Clum A."/>
            <person name="Lindquist E."/>
            <person name="Daum C."/>
            <person name="Ramamoorthy G.K."/>
            <person name="Gryganskyi A."/>
            <person name="Culley D."/>
            <person name="Magnuson J.K."/>
            <person name="James T.Y."/>
            <person name="O'Malley M.A."/>
            <person name="Stajich J.E."/>
            <person name="Spatafora J.W."/>
            <person name="Visel A."/>
            <person name="Grigoriev I.V."/>
        </authorList>
    </citation>
    <scope>NUCLEOTIDE SEQUENCE [LARGE SCALE GENOMIC DNA]</scope>
    <source>
        <strain evidence="3 4">NRRL 2496</strain>
    </source>
</reference>
<dbReference type="InterPro" id="IPR016024">
    <property type="entry name" value="ARM-type_fold"/>
</dbReference>
<organism evidence="3 4">
    <name type="scientific">Syncephalastrum racemosum</name>
    <name type="common">Filamentous fungus</name>
    <dbReference type="NCBI Taxonomy" id="13706"/>
    <lineage>
        <taxon>Eukaryota</taxon>
        <taxon>Fungi</taxon>
        <taxon>Fungi incertae sedis</taxon>
        <taxon>Mucoromycota</taxon>
        <taxon>Mucoromycotina</taxon>
        <taxon>Mucoromycetes</taxon>
        <taxon>Mucorales</taxon>
        <taxon>Syncephalastraceae</taxon>
        <taxon>Syncephalastrum</taxon>
    </lineage>
</organism>
<sequence>MAINCIGNFCAGAGPKLQPYYTDFYQILLSNLCGVDPDSLQTVSAPRLDFSDSAIRKIASSALRALHFVVSQDKTLVTEPICDIIQIVHSFIFMSVSVQAYNAADLKSPADERTQRRSRLQPQQPPYLHYPWRRPPVPISSDSEQSDTSDAFLGNPRRQRDDAKIRINALLCLMSIAKTNPRTLYPQLSKFIPDTFALFYQNNSNKGQLSPVFKSDNQPMSLFTILCYDPAPTVRMAACNSMTAILENARTYFSVASESANAKSSFTSLSERTASILRDIHTAIMQVMTKEDNDAVLGHIMKVTCALVSSTPYSRLVSGYLSKLYVAVMEQWQRAQPTTKEMILQVICAILDTHNDQDAVQETFTKPVGDVPPLVDLLLICQEHDAFEVRAMAWRALGAFAKARFTVIQ</sequence>